<dbReference type="EMBL" id="HAEA01011099">
    <property type="protein sequence ID" value="SBQ39579.1"/>
    <property type="molecule type" value="Transcribed_RNA"/>
</dbReference>
<dbReference type="AlphaFoldDB" id="A0A1A8E3C0"/>
<name>A0A1A8E3C0_NOTKA</name>
<reference evidence="1" key="2">
    <citation type="submission" date="2016-06" db="EMBL/GenBank/DDBJ databases">
        <title>The genome of a short-lived fish provides insights into sex chromosome evolution and the genetic control of aging.</title>
        <authorList>
            <person name="Reichwald K."/>
            <person name="Felder M."/>
            <person name="Petzold A."/>
            <person name="Koch P."/>
            <person name="Groth M."/>
            <person name="Platzer M."/>
        </authorList>
    </citation>
    <scope>NUCLEOTIDE SEQUENCE</scope>
    <source>
        <tissue evidence="1">Brain</tissue>
    </source>
</reference>
<reference evidence="1" key="1">
    <citation type="submission" date="2016-05" db="EMBL/GenBank/DDBJ databases">
        <authorList>
            <person name="Lavstsen T."/>
            <person name="Jespersen J.S."/>
        </authorList>
    </citation>
    <scope>NUCLEOTIDE SEQUENCE</scope>
    <source>
        <tissue evidence="1">Brain</tissue>
    </source>
</reference>
<sequence length="148" mass="16833">EICLYLYPGLLTLNNRSLLSGSCYLLRGDLGQTRWSHFRVWAKLISVKTSDLLPFRSCTQAPAPEMCVNSALPLLTLKCVRGPLPCTRSALSSVEQADWVQQNQEVRGVNAACVKKNRKRRWGQETTESHTRRMGLQERREAVFVLQK</sequence>
<protein>
    <submittedName>
        <fullName evidence="1">Uncharacterized protein</fullName>
    </submittedName>
</protein>
<accession>A0A1A8E3C0</accession>
<proteinExistence type="predicted"/>
<feature type="non-terminal residue" evidence="1">
    <location>
        <position position="1"/>
    </location>
</feature>
<evidence type="ECO:0000313" key="1">
    <source>
        <dbReference type="EMBL" id="SBQ39579.1"/>
    </source>
</evidence>
<organism evidence="1">
    <name type="scientific">Nothobranchius kadleci</name>
    <name type="common">African annual killifish</name>
    <dbReference type="NCBI Taxonomy" id="1051664"/>
    <lineage>
        <taxon>Eukaryota</taxon>
        <taxon>Metazoa</taxon>
        <taxon>Chordata</taxon>
        <taxon>Craniata</taxon>
        <taxon>Vertebrata</taxon>
        <taxon>Euteleostomi</taxon>
        <taxon>Actinopterygii</taxon>
        <taxon>Neopterygii</taxon>
        <taxon>Teleostei</taxon>
        <taxon>Neoteleostei</taxon>
        <taxon>Acanthomorphata</taxon>
        <taxon>Ovalentaria</taxon>
        <taxon>Atherinomorphae</taxon>
        <taxon>Cyprinodontiformes</taxon>
        <taxon>Nothobranchiidae</taxon>
        <taxon>Nothobranchius</taxon>
    </lineage>
</organism>
<gene>
    <name evidence="1" type="primary">Nfu_g_1_016999</name>
</gene>
<feature type="non-terminal residue" evidence="1">
    <location>
        <position position="148"/>
    </location>
</feature>